<dbReference type="EMBL" id="QJKJ01009440">
    <property type="protein sequence ID" value="RDX76617.1"/>
    <property type="molecule type" value="Genomic_DNA"/>
</dbReference>
<reference evidence="1" key="1">
    <citation type="submission" date="2018-05" db="EMBL/GenBank/DDBJ databases">
        <title>Draft genome of Mucuna pruriens seed.</title>
        <authorList>
            <person name="Nnadi N.E."/>
            <person name="Vos R."/>
            <person name="Hasami M.H."/>
            <person name="Devisetty U.K."/>
            <person name="Aguiy J.C."/>
        </authorList>
    </citation>
    <scope>NUCLEOTIDE SEQUENCE [LARGE SCALE GENOMIC DNA]</scope>
    <source>
        <strain evidence="1">JCA_2017</strain>
    </source>
</reference>
<dbReference type="AlphaFoldDB" id="A0A371FE87"/>
<gene>
    <name evidence="1" type="ORF">CR513_43373</name>
</gene>
<comment type="caution">
    <text evidence="1">The sequence shown here is derived from an EMBL/GenBank/DDBJ whole genome shotgun (WGS) entry which is preliminary data.</text>
</comment>
<keyword evidence="2" id="KW-1185">Reference proteome</keyword>
<sequence>MEFRDNLVQFNIFEAMKHPNEDHSLFSIDVLDELVEEYMQIGTGSADFANFVEIANVIDCFNSVEAISNSVNMSHIQDFSDFEDNIANLADLVNIFEFSNLTDLVCMCDGDLECLRYANLRIADTSKPRVTQVAAIAIDLTFLNTRITKIVFPFETLGELTTPRWSRTPQPQGHFLMLE</sequence>
<evidence type="ECO:0000313" key="1">
    <source>
        <dbReference type="EMBL" id="RDX76617.1"/>
    </source>
</evidence>
<feature type="non-terminal residue" evidence="1">
    <location>
        <position position="1"/>
    </location>
</feature>
<dbReference type="Proteomes" id="UP000257109">
    <property type="component" value="Unassembled WGS sequence"/>
</dbReference>
<evidence type="ECO:0000313" key="2">
    <source>
        <dbReference type="Proteomes" id="UP000257109"/>
    </source>
</evidence>
<name>A0A371FE87_MUCPR</name>
<accession>A0A371FE87</accession>
<organism evidence="1 2">
    <name type="scientific">Mucuna pruriens</name>
    <name type="common">Velvet bean</name>
    <name type="synonym">Dolichos pruriens</name>
    <dbReference type="NCBI Taxonomy" id="157652"/>
    <lineage>
        <taxon>Eukaryota</taxon>
        <taxon>Viridiplantae</taxon>
        <taxon>Streptophyta</taxon>
        <taxon>Embryophyta</taxon>
        <taxon>Tracheophyta</taxon>
        <taxon>Spermatophyta</taxon>
        <taxon>Magnoliopsida</taxon>
        <taxon>eudicotyledons</taxon>
        <taxon>Gunneridae</taxon>
        <taxon>Pentapetalae</taxon>
        <taxon>rosids</taxon>
        <taxon>fabids</taxon>
        <taxon>Fabales</taxon>
        <taxon>Fabaceae</taxon>
        <taxon>Papilionoideae</taxon>
        <taxon>50 kb inversion clade</taxon>
        <taxon>NPAAA clade</taxon>
        <taxon>indigoferoid/millettioid clade</taxon>
        <taxon>Phaseoleae</taxon>
        <taxon>Mucuna</taxon>
    </lineage>
</organism>
<feature type="non-terminal residue" evidence="1">
    <location>
        <position position="179"/>
    </location>
</feature>
<protein>
    <submittedName>
        <fullName evidence="1">Uncharacterized protein</fullName>
    </submittedName>
</protein>
<proteinExistence type="predicted"/>